<organism evidence="2 3">
    <name type="scientific">Chaetomium strumarium</name>
    <dbReference type="NCBI Taxonomy" id="1170767"/>
    <lineage>
        <taxon>Eukaryota</taxon>
        <taxon>Fungi</taxon>
        <taxon>Dikarya</taxon>
        <taxon>Ascomycota</taxon>
        <taxon>Pezizomycotina</taxon>
        <taxon>Sordariomycetes</taxon>
        <taxon>Sordariomycetidae</taxon>
        <taxon>Sordariales</taxon>
        <taxon>Chaetomiaceae</taxon>
        <taxon>Chaetomium</taxon>
    </lineage>
</organism>
<dbReference type="GeneID" id="87886515"/>
<sequence>MYMYNTWKYVLLLCNLTQSTKVLSDARSALPFDNVTDRYRHTSIPWKSGTISLHTSDNGFIVRLSQLDVGVTISTYCRASNVKILPVSFTRDFPEDPGEILESHGPERQQDPSSRQFHCWICEANGHSIAYLGLVAYMVEDGPWWQSLSPRTTRGPTYSRQPTAPRQTSAWNRNPQKRAMAKLKPTSGVAPKQSSGAGQILAERSPPHSTSQKGGQKLPSSEIIRHRLVLLRLVASTSQFFQGIRESDPFSAVT</sequence>
<name>A0AAJ0H4A9_9PEZI</name>
<dbReference type="EMBL" id="JAUDZG010000001">
    <property type="protein sequence ID" value="KAK3311487.1"/>
    <property type="molecule type" value="Genomic_DNA"/>
</dbReference>
<proteinExistence type="predicted"/>
<reference evidence="2" key="2">
    <citation type="submission" date="2023-06" db="EMBL/GenBank/DDBJ databases">
        <authorList>
            <consortium name="Lawrence Berkeley National Laboratory"/>
            <person name="Mondo S.J."/>
            <person name="Hensen N."/>
            <person name="Bonometti L."/>
            <person name="Westerberg I."/>
            <person name="Brannstrom I.O."/>
            <person name="Guillou S."/>
            <person name="Cros-Aarteil S."/>
            <person name="Calhoun S."/>
            <person name="Haridas S."/>
            <person name="Kuo A."/>
            <person name="Pangilinan J."/>
            <person name="Riley R."/>
            <person name="Labutti K."/>
            <person name="Andreopoulos B."/>
            <person name="Lipzen A."/>
            <person name="Chen C."/>
            <person name="Yanf M."/>
            <person name="Daum C."/>
            <person name="Ng V."/>
            <person name="Clum A."/>
            <person name="Steindorff A."/>
            <person name="Ohm R."/>
            <person name="Martin F."/>
            <person name="Silar P."/>
            <person name="Natvig D."/>
            <person name="Lalanne C."/>
            <person name="Gautier V."/>
            <person name="Ament-Velasquez S.L."/>
            <person name="Kruys A."/>
            <person name="Hutchinson M.I."/>
            <person name="Powell A.J."/>
            <person name="Barry K."/>
            <person name="Miller A.N."/>
            <person name="Grigoriev I.V."/>
            <person name="Debuchy R."/>
            <person name="Gladieux P."/>
            <person name="Thoren M.H."/>
            <person name="Johannesson H."/>
        </authorList>
    </citation>
    <scope>NUCLEOTIDE SEQUENCE</scope>
    <source>
        <strain evidence="2">CBS 333.67</strain>
    </source>
</reference>
<gene>
    <name evidence="2" type="ORF">B0T15DRAFT_508041</name>
</gene>
<reference evidence="2" key="1">
    <citation type="journal article" date="2023" name="Mol. Phylogenet. Evol.">
        <title>Genome-scale phylogeny and comparative genomics of the fungal order Sordariales.</title>
        <authorList>
            <person name="Hensen N."/>
            <person name="Bonometti L."/>
            <person name="Westerberg I."/>
            <person name="Brannstrom I.O."/>
            <person name="Guillou S."/>
            <person name="Cros-Aarteil S."/>
            <person name="Calhoun S."/>
            <person name="Haridas S."/>
            <person name="Kuo A."/>
            <person name="Mondo S."/>
            <person name="Pangilinan J."/>
            <person name="Riley R."/>
            <person name="LaButti K."/>
            <person name="Andreopoulos B."/>
            <person name="Lipzen A."/>
            <person name="Chen C."/>
            <person name="Yan M."/>
            <person name="Daum C."/>
            <person name="Ng V."/>
            <person name="Clum A."/>
            <person name="Steindorff A."/>
            <person name="Ohm R.A."/>
            <person name="Martin F."/>
            <person name="Silar P."/>
            <person name="Natvig D.O."/>
            <person name="Lalanne C."/>
            <person name="Gautier V."/>
            <person name="Ament-Velasquez S.L."/>
            <person name="Kruys A."/>
            <person name="Hutchinson M.I."/>
            <person name="Powell A.J."/>
            <person name="Barry K."/>
            <person name="Miller A.N."/>
            <person name="Grigoriev I.V."/>
            <person name="Debuchy R."/>
            <person name="Gladieux P."/>
            <person name="Hiltunen Thoren M."/>
            <person name="Johannesson H."/>
        </authorList>
    </citation>
    <scope>NUCLEOTIDE SEQUENCE</scope>
    <source>
        <strain evidence="2">CBS 333.67</strain>
    </source>
</reference>
<dbReference type="Proteomes" id="UP001273166">
    <property type="component" value="Unassembled WGS sequence"/>
</dbReference>
<evidence type="ECO:0000256" key="1">
    <source>
        <dbReference type="SAM" id="MobiDB-lite"/>
    </source>
</evidence>
<evidence type="ECO:0000313" key="2">
    <source>
        <dbReference type="EMBL" id="KAK3311487.1"/>
    </source>
</evidence>
<dbReference type="RefSeq" id="XP_062727267.1">
    <property type="nucleotide sequence ID" value="XM_062867686.1"/>
</dbReference>
<comment type="caution">
    <text evidence="2">The sequence shown here is derived from an EMBL/GenBank/DDBJ whole genome shotgun (WGS) entry which is preliminary data.</text>
</comment>
<feature type="region of interest" description="Disordered" evidence="1">
    <location>
        <begin position="149"/>
        <end position="219"/>
    </location>
</feature>
<dbReference type="AlphaFoldDB" id="A0AAJ0H4A9"/>
<keyword evidence="3" id="KW-1185">Reference proteome</keyword>
<accession>A0AAJ0H4A9</accession>
<evidence type="ECO:0000313" key="3">
    <source>
        <dbReference type="Proteomes" id="UP001273166"/>
    </source>
</evidence>
<feature type="compositionally biased region" description="Polar residues" evidence="1">
    <location>
        <begin position="149"/>
        <end position="174"/>
    </location>
</feature>
<protein>
    <submittedName>
        <fullName evidence="2">Uncharacterized protein</fullName>
    </submittedName>
</protein>